<dbReference type="AlphaFoldDB" id="A0A168P336"/>
<dbReference type="Proteomes" id="UP000078561">
    <property type="component" value="Unassembled WGS sequence"/>
</dbReference>
<name>A0A168P336_ABSGL</name>
<gene>
    <name evidence="1" type="primary">ABSGL_07429.1 scaffold 8890</name>
</gene>
<organism evidence="1">
    <name type="scientific">Absidia glauca</name>
    <name type="common">Pin mould</name>
    <dbReference type="NCBI Taxonomy" id="4829"/>
    <lineage>
        <taxon>Eukaryota</taxon>
        <taxon>Fungi</taxon>
        <taxon>Fungi incertae sedis</taxon>
        <taxon>Mucoromycota</taxon>
        <taxon>Mucoromycotina</taxon>
        <taxon>Mucoromycetes</taxon>
        <taxon>Mucorales</taxon>
        <taxon>Cunninghamellaceae</taxon>
        <taxon>Absidia</taxon>
    </lineage>
</organism>
<dbReference type="InterPro" id="IPR015943">
    <property type="entry name" value="WD40/YVTN_repeat-like_dom_sf"/>
</dbReference>
<dbReference type="Gene3D" id="2.130.10.10">
    <property type="entry name" value="YVTN repeat-like/Quinoprotein amine dehydrogenase"/>
    <property type="match status" value="1"/>
</dbReference>
<reference evidence="1" key="1">
    <citation type="submission" date="2016-04" db="EMBL/GenBank/DDBJ databases">
        <authorList>
            <person name="Evans L.H."/>
            <person name="Alamgir A."/>
            <person name="Owens N."/>
            <person name="Weber N.D."/>
            <person name="Virtaneva K."/>
            <person name="Barbian K."/>
            <person name="Babar A."/>
            <person name="Rosenke K."/>
        </authorList>
    </citation>
    <scope>NUCLEOTIDE SEQUENCE [LARGE SCALE GENOMIC DNA]</scope>
    <source>
        <strain evidence="1">CBS 101.48</strain>
    </source>
</reference>
<dbReference type="STRING" id="4829.A0A168P336"/>
<keyword evidence="2" id="KW-1185">Reference proteome</keyword>
<sequence length="133" mass="14602">MLWKDEHLVCNYRSCSSQDISSEIPTVNVEIMCLEMANECCSGSTLVTRHKSDYSCSAEIVVCILDTITGERRQRLKGHEMVVSGSDDGCVKLLDDRKWCEAQTSENKHQVTAVSYSGVGDMVQSGGTLGSCE</sequence>
<dbReference type="SUPFAM" id="SSF50998">
    <property type="entry name" value="Quinoprotein alcohol dehydrogenase-like"/>
    <property type="match status" value="1"/>
</dbReference>
<dbReference type="InterPro" id="IPR011047">
    <property type="entry name" value="Quinoprotein_ADH-like_sf"/>
</dbReference>
<accession>A0A168P336</accession>
<evidence type="ECO:0000313" key="2">
    <source>
        <dbReference type="Proteomes" id="UP000078561"/>
    </source>
</evidence>
<proteinExistence type="predicted"/>
<protein>
    <submittedName>
        <fullName evidence="1">Uncharacterized protein</fullName>
    </submittedName>
</protein>
<dbReference type="InParanoid" id="A0A168P336"/>
<evidence type="ECO:0000313" key="1">
    <source>
        <dbReference type="EMBL" id="SAM01680.1"/>
    </source>
</evidence>
<dbReference type="EMBL" id="LT553587">
    <property type="protein sequence ID" value="SAM01680.1"/>
    <property type="molecule type" value="Genomic_DNA"/>
</dbReference>
<dbReference type="OrthoDB" id="1068471at2759"/>